<evidence type="ECO:0000313" key="2">
    <source>
        <dbReference type="Proteomes" id="UP000674234"/>
    </source>
</evidence>
<reference evidence="1" key="1">
    <citation type="submission" date="2021-02" db="EMBL/GenBank/DDBJ databases">
        <title>Draft genome sequence of Microbispora sp. RL4-1S isolated from rice leaves in Thailand.</title>
        <authorList>
            <person name="Muangham S."/>
            <person name="Duangmal K."/>
        </authorList>
    </citation>
    <scope>NUCLEOTIDE SEQUENCE</scope>
    <source>
        <strain evidence="1">RL4-1S</strain>
    </source>
</reference>
<proteinExistence type="predicted"/>
<gene>
    <name evidence="1" type="ORF">JOL79_14055</name>
</gene>
<comment type="caution">
    <text evidence="1">The sequence shown here is derived from an EMBL/GenBank/DDBJ whole genome shotgun (WGS) entry which is preliminary data.</text>
</comment>
<name>A0A940WP35_9ACTN</name>
<protein>
    <submittedName>
        <fullName evidence="1">Uncharacterized protein</fullName>
    </submittedName>
</protein>
<dbReference type="EMBL" id="JAFCNB010000006">
    <property type="protein sequence ID" value="MBP2704940.1"/>
    <property type="molecule type" value="Genomic_DNA"/>
</dbReference>
<evidence type="ECO:0000313" key="1">
    <source>
        <dbReference type="EMBL" id="MBP2704940.1"/>
    </source>
</evidence>
<organism evidence="1 2">
    <name type="scientific">Microbispora oryzae</name>
    <dbReference type="NCBI Taxonomy" id="2806554"/>
    <lineage>
        <taxon>Bacteria</taxon>
        <taxon>Bacillati</taxon>
        <taxon>Actinomycetota</taxon>
        <taxon>Actinomycetes</taxon>
        <taxon>Streptosporangiales</taxon>
        <taxon>Streptosporangiaceae</taxon>
        <taxon>Microbispora</taxon>
    </lineage>
</organism>
<keyword evidence="2" id="KW-1185">Reference proteome</keyword>
<dbReference type="Proteomes" id="UP000674234">
    <property type="component" value="Unassembled WGS sequence"/>
</dbReference>
<sequence>MGFETGWIANPPYPGKPKAKRALPAYEKADAGGLGDASDNDLTATFDHGFIEVDPELWLEGPDHTLYVCGSYQGLMEYWIERAALGDPAYKDTAALIAEKYAAEVEALASFWEKKQAQYEPSKGGQQTVTLERSLKGIDGTGKQVTVTPGTYPCLGTETRRIPGETQLSPYSVSITFGDKRVLINPDTLSGYVDEHVVEAKSLGLANTLKAETIRALFAETKSLISAYVPHGQWLGDEHVHYVTSDEMGAVFVLEKMPASPDAVEGARRKDGDFFELGANTPGVRFGDHIFIQRDYLGIGVEYHEAVHRLAHPATLKILGWGFNEGATEYFTRMLVAGAGDSHKQVRPDGQYQSEREGIEALINLDVFTADDLAKAYFGGQMQALFDKAARRLGKDFSLQAYALHLQGGHASAARQTLQDLLTD</sequence>
<accession>A0A940WP35</accession>
<dbReference type="RefSeq" id="WP_210156218.1">
    <property type="nucleotide sequence ID" value="NZ_JAFCNB010000006.1"/>
</dbReference>
<dbReference type="AlphaFoldDB" id="A0A940WP35"/>